<sequence length="302" mass="32629">MAITFRQLQHFLALSEELHFGRAAAKLNISQPPLSASLRQLEEQLGCALMERSSKQVRLTEAGAVFAAQAARILGQLDHAQALTSRAARGAGGRLTVSFVPSMLFRRLPETLRGFEEGYPDVELALHEVNTAGQVEGLMQARFDVGFIHEAPLPDALESRVIETERLVCALPRGHRLAGRSRISLDQLAGERALLFSREYAAAAHDRIAGLLAEAGVAAHAPWQIRSWFTIVALVGQGMGVALVPSALARNGLGEVAYVEVDGARAEQGILMCWRREDLPPAAREFVAHVRANGLGRPLAAA</sequence>
<evidence type="ECO:0000313" key="6">
    <source>
        <dbReference type="EMBL" id="SFH98602.1"/>
    </source>
</evidence>
<evidence type="ECO:0000256" key="3">
    <source>
        <dbReference type="ARBA" id="ARBA00023125"/>
    </source>
</evidence>
<dbReference type="GO" id="GO:0032993">
    <property type="term" value="C:protein-DNA complex"/>
    <property type="evidence" value="ECO:0007669"/>
    <property type="project" value="TreeGrafter"/>
</dbReference>
<evidence type="ECO:0000256" key="2">
    <source>
        <dbReference type="ARBA" id="ARBA00023015"/>
    </source>
</evidence>
<dbReference type="OrthoDB" id="9815174at2"/>
<evidence type="ECO:0000259" key="5">
    <source>
        <dbReference type="PROSITE" id="PS50931"/>
    </source>
</evidence>
<dbReference type="InterPro" id="IPR000847">
    <property type="entry name" value="LysR_HTH_N"/>
</dbReference>
<dbReference type="Pfam" id="PF03466">
    <property type="entry name" value="LysR_substrate"/>
    <property type="match status" value="1"/>
</dbReference>
<keyword evidence="2" id="KW-0805">Transcription regulation</keyword>
<dbReference type="GO" id="GO:0003677">
    <property type="term" value="F:DNA binding"/>
    <property type="evidence" value="ECO:0007669"/>
    <property type="project" value="UniProtKB-KW"/>
</dbReference>
<feature type="domain" description="HTH lysR-type" evidence="5">
    <location>
        <begin position="3"/>
        <end position="60"/>
    </location>
</feature>
<keyword evidence="7" id="KW-1185">Reference proteome</keyword>
<evidence type="ECO:0000256" key="4">
    <source>
        <dbReference type="ARBA" id="ARBA00023163"/>
    </source>
</evidence>
<dbReference type="PRINTS" id="PR00039">
    <property type="entry name" value="HTHLYSR"/>
</dbReference>
<dbReference type="FunFam" id="1.10.10.10:FF:000001">
    <property type="entry name" value="LysR family transcriptional regulator"/>
    <property type="match status" value="1"/>
</dbReference>
<accession>A0A1I3EI12</accession>
<organism evidence="6 7">
    <name type="scientific">Albimonas pacifica</name>
    <dbReference type="NCBI Taxonomy" id="1114924"/>
    <lineage>
        <taxon>Bacteria</taxon>
        <taxon>Pseudomonadati</taxon>
        <taxon>Pseudomonadota</taxon>
        <taxon>Alphaproteobacteria</taxon>
        <taxon>Rhodobacterales</taxon>
        <taxon>Paracoccaceae</taxon>
        <taxon>Albimonas</taxon>
    </lineage>
</organism>
<dbReference type="Proteomes" id="UP000199377">
    <property type="component" value="Unassembled WGS sequence"/>
</dbReference>
<dbReference type="InterPro" id="IPR005119">
    <property type="entry name" value="LysR_subst-bd"/>
</dbReference>
<dbReference type="STRING" id="1114924.SAMN05216258_103392"/>
<dbReference type="InterPro" id="IPR036390">
    <property type="entry name" value="WH_DNA-bd_sf"/>
</dbReference>
<dbReference type="GO" id="GO:0003700">
    <property type="term" value="F:DNA-binding transcription factor activity"/>
    <property type="evidence" value="ECO:0007669"/>
    <property type="project" value="InterPro"/>
</dbReference>
<dbReference type="InterPro" id="IPR036388">
    <property type="entry name" value="WH-like_DNA-bd_sf"/>
</dbReference>
<dbReference type="SUPFAM" id="SSF46785">
    <property type="entry name" value="Winged helix' DNA-binding domain"/>
    <property type="match status" value="1"/>
</dbReference>
<evidence type="ECO:0000256" key="1">
    <source>
        <dbReference type="ARBA" id="ARBA00009437"/>
    </source>
</evidence>
<dbReference type="PANTHER" id="PTHR30346:SF0">
    <property type="entry name" value="HCA OPERON TRANSCRIPTIONAL ACTIVATOR HCAR"/>
    <property type="match status" value="1"/>
</dbReference>
<dbReference type="EMBL" id="FOQH01000003">
    <property type="protein sequence ID" value="SFH98602.1"/>
    <property type="molecule type" value="Genomic_DNA"/>
</dbReference>
<proteinExistence type="inferred from homology"/>
<protein>
    <submittedName>
        <fullName evidence="6">Transcriptional regulator, LysR family</fullName>
    </submittedName>
</protein>
<evidence type="ECO:0000313" key="7">
    <source>
        <dbReference type="Proteomes" id="UP000199377"/>
    </source>
</evidence>
<dbReference type="Pfam" id="PF00126">
    <property type="entry name" value="HTH_1"/>
    <property type="match status" value="1"/>
</dbReference>
<reference evidence="6 7" key="1">
    <citation type="submission" date="2016-10" db="EMBL/GenBank/DDBJ databases">
        <authorList>
            <person name="de Groot N.N."/>
        </authorList>
    </citation>
    <scope>NUCLEOTIDE SEQUENCE [LARGE SCALE GENOMIC DNA]</scope>
    <source>
        <strain evidence="6 7">CGMCC 1.11030</strain>
    </source>
</reference>
<dbReference type="SUPFAM" id="SSF53850">
    <property type="entry name" value="Periplasmic binding protein-like II"/>
    <property type="match status" value="1"/>
</dbReference>
<comment type="similarity">
    <text evidence="1">Belongs to the LysR transcriptional regulatory family.</text>
</comment>
<name>A0A1I3EI12_9RHOB</name>
<dbReference type="Gene3D" id="1.10.10.10">
    <property type="entry name" value="Winged helix-like DNA-binding domain superfamily/Winged helix DNA-binding domain"/>
    <property type="match status" value="1"/>
</dbReference>
<dbReference type="PROSITE" id="PS50931">
    <property type="entry name" value="HTH_LYSR"/>
    <property type="match status" value="1"/>
</dbReference>
<gene>
    <name evidence="6" type="ORF">SAMN05216258_103392</name>
</gene>
<keyword evidence="3" id="KW-0238">DNA-binding</keyword>
<dbReference type="RefSeq" id="WP_092859164.1">
    <property type="nucleotide sequence ID" value="NZ_FOQH01000003.1"/>
</dbReference>
<dbReference type="AlphaFoldDB" id="A0A1I3EI12"/>
<dbReference type="Gene3D" id="3.40.190.10">
    <property type="entry name" value="Periplasmic binding protein-like II"/>
    <property type="match status" value="2"/>
</dbReference>
<keyword evidence="4" id="KW-0804">Transcription</keyword>
<dbReference type="PANTHER" id="PTHR30346">
    <property type="entry name" value="TRANSCRIPTIONAL DUAL REGULATOR HCAR-RELATED"/>
    <property type="match status" value="1"/>
</dbReference>